<organism evidence="1 2">
    <name type="scientific">Olsenella absiana</name>
    <dbReference type="NCBI Taxonomy" id="3115222"/>
    <lineage>
        <taxon>Bacteria</taxon>
        <taxon>Bacillati</taxon>
        <taxon>Actinomycetota</taxon>
        <taxon>Coriobacteriia</taxon>
        <taxon>Coriobacteriales</taxon>
        <taxon>Atopobiaceae</taxon>
        <taxon>Olsenella</taxon>
    </lineage>
</organism>
<protein>
    <submittedName>
        <fullName evidence="1">Glycine/sarcosine/betaine reductase component B subunit</fullName>
    </submittedName>
</protein>
<reference evidence="1 2" key="1">
    <citation type="submission" date="2024-01" db="EMBL/GenBank/DDBJ databases">
        <title>Description of Olsenella sp. nov., isolated from pig feces.</title>
        <authorList>
            <person name="Chang Y.-H."/>
        </authorList>
    </citation>
    <scope>NUCLEOTIDE SEQUENCE [LARGE SCALE GENOMIC DNA]</scope>
    <source>
        <strain evidence="1 2">YH-ols2223</strain>
    </source>
</reference>
<gene>
    <name evidence="1" type="ORF">VXJ25_02620</name>
</gene>
<evidence type="ECO:0000313" key="1">
    <source>
        <dbReference type="EMBL" id="MEE6146896.1"/>
    </source>
</evidence>
<evidence type="ECO:0000313" key="2">
    <source>
        <dbReference type="Proteomes" id="UP001332931"/>
    </source>
</evidence>
<dbReference type="InterPro" id="IPR015417">
    <property type="entry name" value="Gly_reductase_pB_sua/b"/>
</dbReference>
<sequence length="422" mass="47149">MAKRLQVDYVRVRDVNFGEETSLRDGILTINKEEALKVVQSDLFGSVDLKIAKPGDDTRILGVHDIMQPRCKADHPEESYPGMWGKLAPAGEGRTVALKGVVISDIYYAKCNIKYYMDMGGECAKYSNFTRHINICLDATVGEGVSDLSYTIALKQASLSLNVWLAKLAIGVKPDETKVFENKPVDPERHLPRVAYVVTQMASNDSWNFFYYGQSAINFLPIVVQPTEILDGAMIWRYWEPNYYLQEECYIEELLERNGKDLDFAGVVFANNVMKITGKDAMSMIAATLAKETLGADCVMVNKSGMGHCQLDSTFVFNWCQKFGMPAAVNFSAVSNDEPGDMLVVSDPKVDAVVNSGRNWTLHHPRVKTLIGEKTNVPCLINVDPWGPFDHTTNFCYQGIWSQLGQNYFTTDADIKRPGEGE</sequence>
<dbReference type="RefSeq" id="WP_330957663.1">
    <property type="nucleotide sequence ID" value="NZ_JAZGJQ010000002.1"/>
</dbReference>
<comment type="caution">
    <text evidence="1">The sequence shown here is derived from an EMBL/GenBank/DDBJ whole genome shotgun (WGS) entry which is preliminary data.</text>
</comment>
<dbReference type="Pfam" id="PF09338">
    <property type="entry name" value="Gly_reductase"/>
    <property type="match status" value="1"/>
</dbReference>
<proteinExistence type="predicted"/>
<name>A0ABU7R8I8_9ACTN</name>
<dbReference type="EMBL" id="JAZGJQ010000002">
    <property type="protein sequence ID" value="MEE6146896.1"/>
    <property type="molecule type" value="Genomic_DNA"/>
</dbReference>
<keyword evidence="2" id="KW-1185">Reference proteome</keyword>
<dbReference type="Proteomes" id="UP001332931">
    <property type="component" value="Unassembled WGS sequence"/>
</dbReference>
<accession>A0ABU7R8I8</accession>